<feature type="transmembrane region" description="Helical" evidence="6">
    <location>
        <begin position="152"/>
        <end position="177"/>
    </location>
</feature>
<dbReference type="Pfam" id="PF00335">
    <property type="entry name" value="Tetraspanin"/>
    <property type="match status" value="1"/>
</dbReference>
<evidence type="ECO:0000256" key="5">
    <source>
        <dbReference type="ARBA" id="ARBA00023136"/>
    </source>
</evidence>
<name>A0A443SC62_9ACAR</name>
<organism evidence="7 8">
    <name type="scientific">Leptotrombidium deliense</name>
    <dbReference type="NCBI Taxonomy" id="299467"/>
    <lineage>
        <taxon>Eukaryota</taxon>
        <taxon>Metazoa</taxon>
        <taxon>Ecdysozoa</taxon>
        <taxon>Arthropoda</taxon>
        <taxon>Chelicerata</taxon>
        <taxon>Arachnida</taxon>
        <taxon>Acari</taxon>
        <taxon>Acariformes</taxon>
        <taxon>Trombidiformes</taxon>
        <taxon>Prostigmata</taxon>
        <taxon>Anystina</taxon>
        <taxon>Parasitengona</taxon>
        <taxon>Trombiculoidea</taxon>
        <taxon>Trombiculidae</taxon>
        <taxon>Leptotrombidium</taxon>
    </lineage>
</organism>
<dbReference type="SUPFAM" id="SSF48652">
    <property type="entry name" value="Tetraspanin"/>
    <property type="match status" value="1"/>
</dbReference>
<evidence type="ECO:0000256" key="3">
    <source>
        <dbReference type="ARBA" id="ARBA00022692"/>
    </source>
</evidence>
<dbReference type="EMBL" id="NCKV01004071">
    <property type="protein sequence ID" value="RWS25080.1"/>
    <property type="molecule type" value="Genomic_DNA"/>
</dbReference>
<evidence type="ECO:0000313" key="8">
    <source>
        <dbReference type="Proteomes" id="UP000288716"/>
    </source>
</evidence>
<dbReference type="PIRSF" id="PIRSF002419">
    <property type="entry name" value="Tetraspanin"/>
    <property type="match status" value="1"/>
</dbReference>
<gene>
    <name evidence="7" type="ORF">B4U80_02114</name>
</gene>
<comment type="caution">
    <text evidence="7">The sequence shown here is derived from an EMBL/GenBank/DDBJ whole genome shotgun (WGS) entry which is preliminary data.</text>
</comment>
<comment type="similarity">
    <text evidence="2 6">Belongs to the tetraspanin (TM4SF) family.</text>
</comment>
<dbReference type="PANTHER" id="PTHR19282:SF478">
    <property type="entry name" value="TETRASPANIN"/>
    <property type="match status" value="1"/>
</dbReference>
<dbReference type="InterPro" id="IPR018499">
    <property type="entry name" value="Tetraspanin/Peripherin"/>
</dbReference>
<comment type="subcellular location">
    <subcellularLocation>
        <location evidence="1 6">Membrane</location>
        <topology evidence="1 6">Multi-pass membrane protein</topology>
    </subcellularLocation>
</comment>
<dbReference type="STRING" id="299467.A0A443SC62"/>
<proteinExistence type="inferred from homology"/>
<comment type="caution">
    <text evidence="6">Lacks conserved residue(s) required for the propagation of feature annotation.</text>
</comment>
<dbReference type="PRINTS" id="PR00259">
    <property type="entry name" value="TMFOUR"/>
</dbReference>
<dbReference type="GO" id="GO:0005886">
    <property type="term" value="C:plasma membrane"/>
    <property type="evidence" value="ECO:0007669"/>
    <property type="project" value="TreeGrafter"/>
</dbReference>
<evidence type="ECO:0000256" key="2">
    <source>
        <dbReference type="ARBA" id="ARBA00006840"/>
    </source>
</evidence>
<evidence type="ECO:0000256" key="6">
    <source>
        <dbReference type="RuleBase" id="RU361218"/>
    </source>
</evidence>
<evidence type="ECO:0000313" key="7">
    <source>
        <dbReference type="EMBL" id="RWS25080.1"/>
    </source>
</evidence>
<feature type="transmembrane region" description="Helical" evidence="6">
    <location>
        <begin position="25"/>
        <end position="45"/>
    </location>
</feature>
<keyword evidence="4 6" id="KW-1133">Transmembrane helix</keyword>
<dbReference type="Proteomes" id="UP000288716">
    <property type="component" value="Unassembled WGS sequence"/>
</dbReference>
<keyword evidence="3 6" id="KW-0812">Transmembrane</keyword>
<dbReference type="InterPro" id="IPR008952">
    <property type="entry name" value="Tetraspanin_EC2_sf"/>
</dbReference>
<dbReference type="OrthoDB" id="432835at2759"/>
<sequence length="203" mass="23029">MTILIAFCGCCGAWFQSKCLLGTFLGFMVIVLLLQIIAGILGFVFRQSIRDTLKEELIDGIKSHYNNESNGLVTAWDQVQGSLHCCGVNSYKDWYKSNAWPNEDWVPASCCIVNNTISDSDYICGRNLKVELPLIKTTGCYSRIKRWLLDNLHFIGIACVVFAFVQFFSIVSSLIVICTMDYKRQYRPANGDYRSTYNRVPTL</sequence>
<dbReference type="PANTHER" id="PTHR19282">
    <property type="entry name" value="TETRASPANIN"/>
    <property type="match status" value="1"/>
</dbReference>
<reference evidence="7 8" key="1">
    <citation type="journal article" date="2018" name="Gigascience">
        <title>Genomes of trombidid mites reveal novel predicted allergens and laterally-transferred genes associated with secondary metabolism.</title>
        <authorList>
            <person name="Dong X."/>
            <person name="Chaisiri K."/>
            <person name="Xia D."/>
            <person name="Armstrong S.D."/>
            <person name="Fang Y."/>
            <person name="Donnelly M.J."/>
            <person name="Kadowaki T."/>
            <person name="McGarry J.W."/>
            <person name="Darby A.C."/>
            <person name="Makepeace B.L."/>
        </authorList>
    </citation>
    <scope>NUCLEOTIDE SEQUENCE [LARGE SCALE GENOMIC DNA]</scope>
    <source>
        <strain evidence="7">UoL-UT</strain>
    </source>
</reference>
<evidence type="ECO:0000256" key="1">
    <source>
        <dbReference type="ARBA" id="ARBA00004141"/>
    </source>
</evidence>
<keyword evidence="5 6" id="KW-0472">Membrane</keyword>
<dbReference type="VEuPathDB" id="VectorBase:LDEU006960"/>
<evidence type="ECO:0000256" key="4">
    <source>
        <dbReference type="ARBA" id="ARBA00022989"/>
    </source>
</evidence>
<dbReference type="AlphaFoldDB" id="A0A443SC62"/>
<protein>
    <recommendedName>
        <fullName evidence="6">Tetraspanin</fullName>
    </recommendedName>
</protein>
<keyword evidence="8" id="KW-1185">Reference proteome</keyword>
<accession>A0A443SC62</accession>
<dbReference type="InterPro" id="IPR000301">
    <property type="entry name" value="Tetraspanin_animals"/>
</dbReference>
<dbReference type="Gene3D" id="1.10.1450.10">
    <property type="entry name" value="Tetraspanin"/>
    <property type="match status" value="1"/>
</dbReference>